<dbReference type="PANTHER" id="PTHR37314:SF4">
    <property type="entry name" value="UPF0700 TRANSMEMBRANE PROTEIN YOAK"/>
    <property type="match status" value="1"/>
</dbReference>
<keyword evidence="3" id="KW-1185">Reference proteome</keyword>
<feature type="transmembrane region" description="Helical" evidence="1">
    <location>
        <begin position="15"/>
        <end position="36"/>
    </location>
</feature>
<dbReference type="Proteomes" id="UP000660070">
    <property type="component" value="Unassembled WGS sequence"/>
</dbReference>
<keyword evidence="1" id="KW-1133">Transmembrane helix</keyword>
<comment type="caution">
    <text evidence="2">The sequence shown here is derived from an EMBL/GenBank/DDBJ whole genome shotgun (WGS) entry which is preliminary data.</text>
</comment>
<feature type="transmembrane region" description="Helical" evidence="1">
    <location>
        <begin position="123"/>
        <end position="142"/>
    </location>
</feature>
<dbReference type="EMBL" id="JADPVI010000001">
    <property type="protein sequence ID" value="MBF8456217.1"/>
    <property type="molecule type" value="Genomic_DNA"/>
</dbReference>
<dbReference type="PANTHER" id="PTHR37314">
    <property type="entry name" value="SLR0142 PROTEIN"/>
    <property type="match status" value="1"/>
</dbReference>
<keyword evidence="1" id="KW-0812">Transmembrane</keyword>
<feature type="transmembrane region" description="Helical" evidence="1">
    <location>
        <begin position="212"/>
        <end position="233"/>
    </location>
</feature>
<accession>A0ABS0F936</accession>
<dbReference type="Pfam" id="PF06912">
    <property type="entry name" value="DUF1275"/>
    <property type="match status" value="1"/>
</dbReference>
<reference evidence="2 3" key="1">
    <citation type="submission" date="2020-11" db="EMBL/GenBank/DDBJ databases">
        <title>Kaistella gelatinilytica sp. nov., a flavobacterium isolated from Antarctic Soil.</title>
        <authorList>
            <person name="Li J."/>
        </authorList>
    </citation>
    <scope>NUCLEOTIDE SEQUENCE [LARGE SCALE GENOMIC DNA]</scope>
    <source>
        <strain evidence="2 3">G5-32</strain>
    </source>
</reference>
<organism evidence="2 3">
    <name type="scientific">Kaistella gelatinilytica</name>
    <dbReference type="NCBI Taxonomy" id="2787636"/>
    <lineage>
        <taxon>Bacteria</taxon>
        <taxon>Pseudomonadati</taxon>
        <taxon>Bacteroidota</taxon>
        <taxon>Flavobacteriia</taxon>
        <taxon>Flavobacteriales</taxon>
        <taxon>Weeksellaceae</taxon>
        <taxon>Chryseobacterium group</taxon>
        <taxon>Kaistella</taxon>
    </lineage>
</organism>
<feature type="transmembrane region" description="Helical" evidence="1">
    <location>
        <begin position="184"/>
        <end position="206"/>
    </location>
</feature>
<proteinExistence type="predicted"/>
<keyword evidence="1" id="KW-0472">Membrane</keyword>
<feature type="transmembrane region" description="Helical" evidence="1">
    <location>
        <begin position="62"/>
        <end position="83"/>
    </location>
</feature>
<evidence type="ECO:0000313" key="2">
    <source>
        <dbReference type="EMBL" id="MBF8456217.1"/>
    </source>
</evidence>
<feature type="transmembrane region" description="Helical" evidence="1">
    <location>
        <begin position="95"/>
        <end position="117"/>
    </location>
</feature>
<sequence>MFSHVGKTRTPKHNLGIASLLSFVAGLVNVVGFFAVQKLTTNVTGHFAFFVDEVFKLNFTNAFHVALFVIFFLSGAFFANFVVEIYSRIRENQTYILPILTEALILVVIAFAGNYLIKTDPDVIAYSLLFAMGMQNSLVTSISKSIVRTTHLTGLFTDMGIELSQLFFYKDEMHKFKLIRSIKLRLTIIFMFFLGGITGGILFSYFGIKSLILGSIILLSGLFYDFVKIRFLLLKRKRGLS</sequence>
<name>A0ABS0F936_9FLAO</name>
<gene>
    <name evidence="2" type="ORF">IV494_03390</name>
</gene>
<evidence type="ECO:0000313" key="3">
    <source>
        <dbReference type="Proteomes" id="UP000660070"/>
    </source>
</evidence>
<dbReference type="InterPro" id="IPR010699">
    <property type="entry name" value="DUF1275"/>
</dbReference>
<evidence type="ECO:0000256" key="1">
    <source>
        <dbReference type="SAM" id="Phobius"/>
    </source>
</evidence>
<dbReference type="RefSeq" id="WP_196078754.1">
    <property type="nucleotide sequence ID" value="NZ_JADPVI010000001.1"/>
</dbReference>
<protein>
    <submittedName>
        <fullName evidence="2">DUF1275 domain-containing protein</fullName>
    </submittedName>
</protein>